<feature type="transmembrane region" description="Helical" evidence="1">
    <location>
        <begin position="21"/>
        <end position="44"/>
    </location>
</feature>
<feature type="transmembrane region" description="Helical" evidence="1">
    <location>
        <begin position="128"/>
        <end position="145"/>
    </location>
</feature>
<accession>A0A367ZS77</accession>
<evidence type="ECO:0000313" key="3">
    <source>
        <dbReference type="Proteomes" id="UP000252355"/>
    </source>
</evidence>
<keyword evidence="1" id="KW-0472">Membrane</keyword>
<organism evidence="2 3">
    <name type="scientific">Candidatus Ozemobacter sibiricus</name>
    <dbReference type="NCBI Taxonomy" id="2268124"/>
    <lineage>
        <taxon>Bacteria</taxon>
        <taxon>Candidatus Ozemobacteria</taxon>
        <taxon>Candidatus Ozemobacterales</taxon>
        <taxon>Candidatus Ozemobacteraceae</taxon>
        <taxon>Candidatus Ozemobacter</taxon>
    </lineage>
</organism>
<keyword evidence="1" id="KW-1133">Transmembrane helix</keyword>
<protein>
    <submittedName>
        <fullName evidence="2">Uncharacterized protein</fullName>
    </submittedName>
</protein>
<dbReference type="Proteomes" id="UP000252355">
    <property type="component" value="Unassembled WGS sequence"/>
</dbReference>
<comment type="caution">
    <text evidence="2">The sequence shown here is derived from an EMBL/GenBank/DDBJ whole genome shotgun (WGS) entry which is preliminary data.</text>
</comment>
<reference evidence="2 3" key="1">
    <citation type="submission" date="2018-05" db="EMBL/GenBank/DDBJ databases">
        <title>A metagenomic window into the 2 km-deep terrestrial subsurface aquifer revealed taxonomically and functionally diverse microbial community comprising novel uncultured bacterial lineages.</title>
        <authorList>
            <person name="Kadnikov V.V."/>
            <person name="Mardanov A.V."/>
            <person name="Beletsky A.V."/>
            <person name="Banks D."/>
            <person name="Pimenov N.V."/>
            <person name="Frank Y.A."/>
            <person name="Karnachuk O.V."/>
            <person name="Ravin N.V."/>
        </authorList>
    </citation>
    <scope>NUCLEOTIDE SEQUENCE [LARGE SCALE GENOMIC DNA]</scope>
    <source>
        <strain evidence="2">BY5</strain>
    </source>
</reference>
<proteinExistence type="predicted"/>
<gene>
    <name evidence="2" type="ORF">OZSIB_3414</name>
</gene>
<evidence type="ECO:0000256" key="1">
    <source>
        <dbReference type="SAM" id="Phobius"/>
    </source>
</evidence>
<sequence>MESPEVLALHARFRHRIQRFLFLESALEAASFWCFLGGTAVLLFRSVWGITHPSMVWVVPGLVLAVLYGAWQSGRRLPDDGTLLALLDRENRAGGLILAAGERPLGAWAAVLGRPVEPPVVWQGGRSLLLFAVALAYLAIGFLLPQRLVKAPESRALDLQAEAARLQERLDVLRDEGLIDATQAEKMQEKLASLMKEATNDDPAKTYEALDHLEEMLAKVTGKALDKALEQSRKLAEAGALAEGLLADPASASFDSRLGALQEQVQGLSRPGSETAWPPGVNDPDLVTPLEGDVAPEQIKQLLERLASQQIQLDATLIKLGKVGLIDKKTFEALQKKAQPGSATAASPSDTGLIVFDETDPAGGPASEAILLDLPGADAPPGSGGIDRGGGPAPLSFTGQTKEGGVTFKDEALPPAKLPALEHSQTLGVGMSAPAVETTFAPVGGAGYGDQAGRQAAAYTHRILPHHRSAVRRFFERQQGGN</sequence>
<keyword evidence="1" id="KW-0812">Transmembrane</keyword>
<evidence type="ECO:0000313" key="2">
    <source>
        <dbReference type="EMBL" id="RCK80232.1"/>
    </source>
</evidence>
<name>A0A367ZS77_9BACT</name>
<feature type="transmembrane region" description="Helical" evidence="1">
    <location>
        <begin position="50"/>
        <end position="71"/>
    </location>
</feature>
<dbReference type="EMBL" id="QOQW01000007">
    <property type="protein sequence ID" value="RCK80232.1"/>
    <property type="molecule type" value="Genomic_DNA"/>
</dbReference>
<dbReference type="AlphaFoldDB" id="A0A367ZS77"/>